<dbReference type="InterPro" id="IPR007211">
    <property type="entry name" value="DUF378"/>
</dbReference>
<evidence type="ECO:0000313" key="3">
    <source>
        <dbReference type="Proteomes" id="UP000306888"/>
    </source>
</evidence>
<keyword evidence="1" id="KW-0812">Transmembrane</keyword>
<feature type="transmembrane region" description="Helical" evidence="1">
    <location>
        <begin position="12"/>
        <end position="36"/>
    </location>
</feature>
<dbReference type="PANTHER" id="PTHR37304">
    <property type="entry name" value="MEMBRANE PROTEIN-RELATED"/>
    <property type="match status" value="1"/>
</dbReference>
<sequence>MCKINLLDKISFFLVLIGSLNWGLIGLFGINLITYAVMGSVILQRLIYILIFVAAIDLIVLVFKCNPLKL</sequence>
<dbReference type="PANTHER" id="PTHR37304:SF1">
    <property type="entry name" value="MEMBRANE PROTEIN"/>
    <property type="match status" value="1"/>
</dbReference>
<dbReference type="AlphaFoldDB" id="A0A4V3RLJ8"/>
<comment type="caution">
    <text evidence="2">The sequence shown here is derived from an EMBL/GenBank/DDBJ whole genome shotgun (WGS) entry which is preliminary data.</text>
</comment>
<accession>A0A4V3RLJ8</accession>
<dbReference type="OrthoDB" id="9812136at2"/>
<evidence type="ECO:0000256" key="1">
    <source>
        <dbReference type="SAM" id="Phobius"/>
    </source>
</evidence>
<dbReference type="RefSeq" id="WP_136004920.1">
    <property type="nucleotide sequence ID" value="NZ_SRYR01000001.1"/>
</dbReference>
<dbReference type="Pfam" id="PF04070">
    <property type="entry name" value="DUF378"/>
    <property type="match status" value="1"/>
</dbReference>
<keyword evidence="3" id="KW-1185">Reference proteome</keyword>
<name>A0A4V3RLJ8_9CLOT</name>
<reference evidence="2 3" key="1">
    <citation type="submission" date="2019-04" db="EMBL/GenBank/DDBJ databases">
        <title>Microbes associate with the intestines of laboratory mice.</title>
        <authorList>
            <person name="Navarre W."/>
            <person name="Wong E."/>
            <person name="Huang K."/>
            <person name="Tropini C."/>
            <person name="Ng K."/>
            <person name="Yu B."/>
        </authorList>
    </citation>
    <scope>NUCLEOTIDE SEQUENCE [LARGE SCALE GENOMIC DNA]</scope>
    <source>
        <strain evidence="2 3">NM50_B9-20</strain>
    </source>
</reference>
<dbReference type="Proteomes" id="UP000306888">
    <property type="component" value="Unassembled WGS sequence"/>
</dbReference>
<gene>
    <name evidence="2" type="ORF">E5347_04055</name>
</gene>
<evidence type="ECO:0000313" key="2">
    <source>
        <dbReference type="EMBL" id="TGY44000.1"/>
    </source>
</evidence>
<protein>
    <submittedName>
        <fullName evidence="2">DUF378 domain-containing protein</fullName>
    </submittedName>
</protein>
<keyword evidence="1" id="KW-0472">Membrane</keyword>
<keyword evidence="1" id="KW-1133">Transmembrane helix</keyword>
<feature type="transmembrane region" description="Helical" evidence="1">
    <location>
        <begin position="42"/>
        <end position="63"/>
    </location>
</feature>
<dbReference type="EMBL" id="SRYR01000001">
    <property type="protein sequence ID" value="TGY44000.1"/>
    <property type="molecule type" value="Genomic_DNA"/>
</dbReference>
<organism evidence="2 3">
    <name type="scientific">Clostridium sartagoforme</name>
    <dbReference type="NCBI Taxonomy" id="84031"/>
    <lineage>
        <taxon>Bacteria</taxon>
        <taxon>Bacillati</taxon>
        <taxon>Bacillota</taxon>
        <taxon>Clostridia</taxon>
        <taxon>Eubacteriales</taxon>
        <taxon>Clostridiaceae</taxon>
        <taxon>Clostridium</taxon>
    </lineage>
</organism>
<proteinExistence type="predicted"/>